<dbReference type="Gene3D" id="1.25.40.20">
    <property type="entry name" value="Ankyrin repeat-containing domain"/>
    <property type="match status" value="1"/>
</dbReference>
<dbReference type="SUPFAM" id="SSF48403">
    <property type="entry name" value="Ankyrin repeat"/>
    <property type="match status" value="1"/>
</dbReference>
<dbReference type="PANTHER" id="PTHR10039">
    <property type="entry name" value="AMELOGENIN"/>
    <property type="match status" value="1"/>
</dbReference>
<dbReference type="EMBL" id="LCWV01000017">
    <property type="protein sequence ID" value="PWI67798.1"/>
    <property type="molecule type" value="Genomic_DNA"/>
</dbReference>
<dbReference type="InterPro" id="IPR056884">
    <property type="entry name" value="NPHP3-like_N"/>
</dbReference>
<dbReference type="Gene3D" id="3.40.50.300">
    <property type="entry name" value="P-loop containing nucleotide triphosphate hydrolases"/>
    <property type="match status" value="1"/>
</dbReference>
<dbReference type="Pfam" id="PF00069">
    <property type="entry name" value="Pkinase"/>
    <property type="match status" value="1"/>
</dbReference>
<dbReference type="PROSITE" id="PS50011">
    <property type="entry name" value="PROTEIN_KINASE_DOM"/>
    <property type="match status" value="1"/>
</dbReference>
<dbReference type="SMART" id="SM00220">
    <property type="entry name" value="S_TKc"/>
    <property type="match status" value="1"/>
</dbReference>
<name>A0A2U3DZV9_PURLI</name>
<dbReference type="InterPro" id="IPR002110">
    <property type="entry name" value="Ankyrin_rpt"/>
</dbReference>
<keyword evidence="2" id="KW-0040">ANK repeat</keyword>
<protein>
    <recommendedName>
        <fullName evidence="3">Protein kinase domain-containing protein</fullName>
    </recommendedName>
</protein>
<dbReference type="GO" id="GO:0005524">
    <property type="term" value="F:ATP binding"/>
    <property type="evidence" value="ECO:0007669"/>
    <property type="project" value="InterPro"/>
</dbReference>
<evidence type="ECO:0000256" key="1">
    <source>
        <dbReference type="ARBA" id="ARBA00022737"/>
    </source>
</evidence>
<dbReference type="SMART" id="SM00248">
    <property type="entry name" value="ANK"/>
    <property type="match status" value="2"/>
</dbReference>
<dbReference type="PROSITE" id="PS00108">
    <property type="entry name" value="PROTEIN_KINASE_ST"/>
    <property type="match status" value="1"/>
</dbReference>
<feature type="repeat" description="ANK" evidence="2">
    <location>
        <begin position="470"/>
        <end position="496"/>
    </location>
</feature>
<evidence type="ECO:0000256" key="2">
    <source>
        <dbReference type="PROSITE-ProRule" id="PRU00023"/>
    </source>
</evidence>
<sequence length="825" mass="92557">MVGSEELGRLADRTTSTVIDELRDWEKDESTAVLSFYFEESDPRRTTDQSLFSSLLVQLCHRLGGVPGELKGLGNTIVDKQLSFELLFRAFSVVIRKFRHVYIVLDALDECSDIRRLTSTLLSMMNWNFDGLHLFLSTRAVPVVMELFQYTATIQIGHYNHQDIARMVDTELAKQTEYWPKTLAVEVKRDITLGACGSFLSALLQLREITEAYSPADVQKRLREMPRGVDRLYENTLRRTLEQESKFPIRALMWVAYARRPLRVEELAEVVAVDESADPILTREMRLFRPQDILKMLSGLAHPITIQTEEESFQAVSLVHSTIRAVIELRSDFFPPNPHLEIARLCLRYLCLLDKPDSVSPPGSPQHFPLATYAARFWHYHMQEADRLNDNLDQLLRVAADFFHDTDKIYLQNWVKLFNPDQPWILGPDASDKLPDILTPLYYASSLGLVPLVSKLLERGASNINAIGGAHGTALQAAAYHGHCAIVELLLTHGADPFKRGGLHGTALQAAKFVGHSDISDLLLASMQDQISGEAGQEMNVHLPRHIFLNRGEDPYEFRDILGSGRAGWVDKVQSLASGSICARKTMRITPDQRQRFVDELLLMDRLKHVHVVEVLGSYSIKPDFYILMEPVADSDLLKYMENKDGTANTACLSRWLGCLAKGLAYIHGQKVKHKDIKPSNLLIYDDNILYTDFDLAHGFQSLDDVTSGPTGQSLPYSAPEVVRGEERTTATDVFSLGCVYAEMLTVIGGREVSEIKSTLLGESGYSYRGPNGVKAAEWLQLLSFSDKQVDFNMVIDVTNRMLSQTRPSAATLAACVGFLGCNLC</sequence>
<dbReference type="Proteomes" id="UP000245956">
    <property type="component" value="Unassembled WGS sequence"/>
</dbReference>
<reference evidence="4 5" key="1">
    <citation type="journal article" date="2016" name="Front. Microbiol.">
        <title>Genome and transcriptome sequences reveal the specific parasitism of the nematophagous Purpureocillium lilacinum 36-1.</title>
        <authorList>
            <person name="Xie J."/>
            <person name="Li S."/>
            <person name="Mo C."/>
            <person name="Xiao X."/>
            <person name="Peng D."/>
            <person name="Wang G."/>
            <person name="Xiao Y."/>
        </authorList>
    </citation>
    <scope>NUCLEOTIDE SEQUENCE [LARGE SCALE GENOMIC DNA]</scope>
    <source>
        <strain evidence="4 5">36-1</strain>
    </source>
</reference>
<dbReference type="GO" id="GO:0004672">
    <property type="term" value="F:protein kinase activity"/>
    <property type="evidence" value="ECO:0007669"/>
    <property type="project" value="InterPro"/>
</dbReference>
<dbReference type="SUPFAM" id="SSF56112">
    <property type="entry name" value="Protein kinase-like (PK-like)"/>
    <property type="match status" value="1"/>
</dbReference>
<evidence type="ECO:0000313" key="5">
    <source>
        <dbReference type="Proteomes" id="UP000245956"/>
    </source>
</evidence>
<feature type="domain" description="Protein kinase" evidence="3">
    <location>
        <begin position="556"/>
        <end position="820"/>
    </location>
</feature>
<accession>A0A2U3DZV9</accession>
<dbReference type="InterPro" id="IPR000719">
    <property type="entry name" value="Prot_kinase_dom"/>
</dbReference>
<dbReference type="PANTHER" id="PTHR10039:SF15">
    <property type="entry name" value="NACHT DOMAIN-CONTAINING PROTEIN"/>
    <property type="match status" value="1"/>
</dbReference>
<dbReference type="PROSITE" id="PS50088">
    <property type="entry name" value="ANK_REPEAT"/>
    <property type="match status" value="1"/>
</dbReference>
<dbReference type="InterPro" id="IPR027417">
    <property type="entry name" value="P-loop_NTPase"/>
</dbReference>
<comment type="caution">
    <text evidence="4">The sequence shown here is derived from an EMBL/GenBank/DDBJ whole genome shotgun (WGS) entry which is preliminary data.</text>
</comment>
<gene>
    <name evidence="4" type="ORF">PCL_02719</name>
</gene>
<organism evidence="4 5">
    <name type="scientific">Purpureocillium lilacinum</name>
    <name type="common">Paecilomyces lilacinus</name>
    <dbReference type="NCBI Taxonomy" id="33203"/>
    <lineage>
        <taxon>Eukaryota</taxon>
        <taxon>Fungi</taxon>
        <taxon>Dikarya</taxon>
        <taxon>Ascomycota</taxon>
        <taxon>Pezizomycotina</taxon>
        <taxon>Sordariomycetes</taxon>
        <taxon>Hypocreomycetidae</taxon>
        <taxon>Hypocreales</taxon>
        <taxon>Ophiocordycipitaceae</taxon>
        <taxon>Purpureocillium</taxon>
    </lineage>
</organism>
<dbReference type="PROSITE" id="PS50297">
    <property type="entry name" value="ANK_REP_REGION"/>
    <property type="match status" value="1"/>
</dbReference>
<evidence type="ECO:0000313" key="4">
    <source>
        <dbReference type="EMBL" id="PWI67798.1"/>
    </source>
</evidence>
<dbReference type="CDD" id="cd00180">
    <property type="entry name" value="PKc"/>
    <property type="match status" value="1"/>
</dbReference>
<keyword evidence="1" id="KW-0677">Repeat</keyword>
<dbReference type="InterPro" id="IPR008271">
    <property type="entry name" value="Ser/Thr_kinase_AS"/>
</dbReference>
<dbReference type="Pfam" id="PF12796">
    <property type="entry name" value="Ank_2"/>
    <property type="match status" value="1"/>
</dbReference>
<dbReference type="Pfam" id="PF24883">
    <property type="entry name" value="NPHP3_N"/>
    <property type="match status" value="1"/>
</dbReference>
<dbReference type="InterPro" id="IPR036770">
    <property type="entry name" value="Ankyrin_rpt-contain_sf"/>
</dbReference>
<dbReference type="Gene3D" id="1.10.510.10">
    <property type="entry name" value="Transferase(Phosphotransferase) domain 1"/>
    <property type="match status" value="1"/>
</dbReference>
<proteinExistence type="predicted"/>
<dbReference type="InterPro" id="IPR011009">
    <property type="entry name" value="Kinase-like_dom_sf"/>
</dbReference>
<dbReference type="AlphaFoldDB" id="A0A2U3DZV9"/>
<evidence type="ECO:0000259" key="3">
    <source>
        <dbReference type="PROSITE" id="PS50011"/>
    </source>
</evidence>